<organism evidence="1 2">
    <name type="scientific">Parasponia andersonii</name>
    <name type="common">Sponia andersonii</name>
    <dbReference type="NCBI Taxonomy" id="3476"/>
    <lineage>
        <taxon>Eukaryota</taxon>
        <taxon>Viridiplantae</taxon>
        <taxon>Streptophyta</taxon>
        <taxon>Embryophyta</taxon>
        <taxon>Tracheophyta</taxon>
        <taxon>Spermatophyta</taxon>
        <taxon>Magnoliopsida</taxon>
        <taxon>eudicotyledons</taxon>
        <taxon>Gunneridae</taxon>
        <taxon>Pentapetalae</taxon>
        <taxon>rosids</taxon>
        <taxon>fabids</taxon>
        <taxon>Rosales</taxon>
        <taxon>Cannabaceae</taxon>
        <taxon>Parasponia</taxon>
    </lineage>
</organism>
<dbReference type="EMBL" id="JXTB01000191">
    <property type="protein sequence ID" value="PON54696.1"/>
    <property type="molecule type" value="Genomic_DNA"/>
</dbReference>
<dbReference type="AlphaFoldDB" id="A0A2P5C103"/>
<comment type="caution">
    <text evidence="1">The sequence shown here is derived from an EMBL/GenBank/DDBJ whole genome shotgun (WGS) entry which is preliminary data.</text>
</comment>
<dbReference type="Proteomes" id="UP000237105">
    <property type="component" value="Unassembled WGS sequence"/>
</dbReference>
<protein>
    <submittedName>
        <fullName evidence="1">Uncharacterized protein</fullName>
    </submittedName>
</protein>
<proteinExistence type="predicted"/>
<name>A0A2P5C103_PARAD</name>
<accession>A0A2P5C103</accession>
<reference evidence="2" key="1">
    <citation type="submission" date="2016-06" db="EMBL/GenBank/DDBJ databases">
        <title>Parallel loss of symbiosis genes in relatives of nitrogen-fixing non-legume Parasponia.</title>
        <authorList>
            <person name="Van Velzen R."/>
            <person name="Holmer R."/>
            <person name="Bu F."/>
            <person name="Rutten L."/>
            <person name="Van Zeijl A."/>
            <person name="Liu W."/>
            <person name="Santuari L."/>
            <person name="Cao Q."/>
            <person name="Sharma T."/>
            <person name="Shen D."/>
            <person name="Roswanjaya Y."/>
            <person name="Wardhani T."/>
            <person name="Kalhor M.S."/>
            <person name="Jansen J."/>
            <person name="Van den Hoogen J."/>
            <person name="Gungor B."/>
            <person name="Hartog M."/>
            <person name="Hontelez J."/>
            <person name="Verver J."/>
            <person name="Yang W.-C."/>
            <person name="Schijlen E."/>
            <person name="Repin R."/>
            <person name="Schilthuizen M."/>
            <person name="Schranz E."/>
            <person name="Heidstra R."/>
            <person name="Miyata K."/>
            <person name="Fedorova E."/>
            <person name="Kohlen W."/>
            <person name="Bisseling T."/>
            <person name="Smit S."/>
            <person name="Geurts R."/>
        </authorList>
    </citation>
    <scope>NUCLEOTIDE SEQUENCE [LARGE SCALE GENOMIC DNA]</scope>
    <source>
        <strain evidence="2">cv. WU1-14</strain>
    </source>
</reference>
<sequence length="101" mass="11424">MIPYGPIDCWRPGPNPSQTLDRWGLGASRIFRQKTIRGSALLQTQTGHLMQSRVGVRIRETVLTGRRFVKVLPPPGSSHRGRQKAYHDDAREITVTTARDF</sequence>
<evidence type="ECO:0000313" key="2">
    <source>
        <dbReference type="Proteomes" id="UP000237105"/>
    </source>
</evidence>
<keyword evidence="2" id="KW-1185">Reference proteome</keyword>
<gene>
    <name evidence="1" type="ORF">PanWU01x14_193190</name>
</gene>
<evidence type="ECO:0000313" key="1">
    <source>
        <dbReference type="EMBL" id="PON54696.1"/>
    </source>
</evidence>